<keyword evidence="1" id="KW-0472">Membrane</keyword>
<evidence type="ECO:0000313" key="3">
    <source>
        <dbReference type="Proteomes" id="UP000256519"/>
    </source>
</evidence>
<keyword evidence="1" id="KW-1133">Transmembrane helix</keyword>
<feature type="transmembrane region" description="Helical" evidence="1">
    <location>
        <begin position="43"/>
        <end position="65"/>
    </location>
</feature>
<dbReference type="EMBL" id="PQWM01000013">
    <property type="protein sequence ID" value="RDZ13372.1"/>
    <property type="molecule type" value="Genomic_DNA"/>
</dbReference>
<dbReference type="AlphaFoldDB" id="A0A3D8X0W3"/>
<name>A0A3D8X0W3_PRIMG</name>
<gene>
    <name evidence="2" type="ORF">C3744_15790</name>
</gene>
<comment type="caution">
    <text evidence="2">The sequence shown here is derived from an EMBL/GenBank/DDBJ whole genome shotgun (WGS) entry which is preliminary data.</text>
</comment>
<reference evidence="2 3" key="1">
    <citation type="journal article" date="2018" name="Appl. Environ. Microbiol.">
        <title>Antimicrobial susceptibility testing and tentative epidemiological cut-off values of five Bacillus species relevant for use as animal feed additives or for plant protection.</title>
        <authorList>
            <person name="Agerso Y."/>
            <person name="Stuer-Lauridsen B."/>
            <person name="Bjerre K."/>
            <person name="Jensen M.G."/>
            <person name="Johansen E."/>
            <person name="Bennedsen M."/>
            <person name="Brockmann E."/>
            <person name="Nielsen B."/>
        </authorList>
    </citation>
    <scope>NUCLEOTIDE SEQUENCE [LARGE SCALE GENOMIC DNA]</scope>
    <source>
        <strain evidence="2 3">CHCC20162</strain>
    </source>
</reference>
<evidence type="ECO:0000313" key="2">
    <source>
        <dbReference type="EMBL" id="RDZ13372.1"/>
    </source>
</evidence>
<dbReference type="RefSeq" id="WP_116075233.1">
    <property type="nucleotide sequence ID" value="NZ_CP187630.1"/>
</dbReference>
<feature type="transmembrane region" description="Helical" evidence="1">
    <location>
        <begin position="15"/>
        <end position="37"/>
    </location>
</feature>
<protein>
    <submittedName>
        <fullName evidence="2">Uncharacterized protein</fullName>
    </submittedName>
</protein>
<accession>A0A3D8X0W3</accession>
<organism evidence="2 3">
    <name type="scientific">Priestia megaterium</name>
    <name type="common">Bacillus megaterium</name>
    <dbReference type="NCBI Taxonomy" id="1404"/>
    <lineage>
        <taxon>Bacteria</taxon>
        <taxon>Bacillati</taxon>
        <taxon>Bacillota</taxon>
        <taxon>Bacilli</taxon>
        <taxon>Bacillales</taxon>
        <taxon>Bacillaceae</taxon>
        <taxon>Priestia</taxon>
    </lineage>
</organism>
<dbReference type="Proteomes" id="UP000256519">
    <property type="component" value="Unassembled WGS sequence"/>
</dbReference>
<sequence>MGNFLKQASNVSKTAFLATLILYVIIVASFIPSIVFAGNVFAILIKIAAALLILVTILGMIYSFFIKGGQKFLFLLLHAASLFIVLFSISAFMLAKSAELT</sequence>
<evidence type="ECO:0000256" key="1">
    <source>
        <dbReference type="SAM" id="Phobius"/>
    </source>
</evidence>
<proteinExistence type="predicted"/>
<keyword evidence="1" id="KW-0812">Transmembrane</keyword>
<feature type="transmembrane region" description="Helical" evidence="1">
    <location>
        <begin position="72"/>
        <end position="95"/>
    </location>
</feature>